<dbReference type="Proteomes" id="UP000041254">
    <property type="component" value="Unassembled WGS sequence"/>
</dbReference>
<gene>
    <name evidence="2" type="ORF">Vbra_13372</name>
</gene>
<evidence type="ECO:0000256" key="1">
    <source>
        <dbReference type="SAM" id="MobiDB-lite"/>
    </source>
</evidence>
<evidence type="ECO:0000313" key="2">
    <source>
        <dbReference type="EMBL" id="CEM01985.1"/>
    </source>
</evidence>
<feature type="region of interest" description="Disordered" evidence="1">
    <location>
        <begin position="125"/>
        <end position="152"/>
    </location>
</feature>
<evidence type="ECO:0000313" key="3">
    <source>
        <dbReference type="Proteomes" id="UP000041254"/>
    </source>
</evidence>
<accession>A0A0G4EUK2</accession>
<sequence length="287" mass="30917">MMRIVRPSTLLGRRCGQQHPATCRPPARDAHRSETAKAATRVGIRGRLLWGSVLVGGTTVGLSAGKGSSSKLASEALMRSGQKPARVCRLSIAANILYSLGVFPPSPLRIDISRLTASPPTFYMSTASDHNHNRTTQCPDAQRRNSRTSHEVHRMHRFSRMFSTAPSMKETARAAARSPGIRGRLLWGSVLVGGTTVGLSGGTGSAFKLTQEALIKSGQKTAGQKLGPLQSPGVARVCGFDYNVDLSCKVSTDDRWPRWHAALVDYITSSCLRLPSDIAAFILYSMG</sequence>
<feature type="compositionally biased region" description="Polar residues" evidence="1">
    <location>
        <begin position="125"/>
        <end position="139"/>
    </location>
</feature>
<dbReference type="VEuPathDB" id="CryptoDB:Vbra_13372"/>
<reference evidence="2 3" key="1">
    <citation type="submission" date="2014-11" db="EMBL/GenBank/DDBJ databases">
        <authorList>
            <person name="Zhu J."/>
            <person name="Qi W."/>
            <person name="Song R."/>
        </authorList>
    </citation>
    <scope>NUCLEOTIDE SEQUENCE [LARGE SCALE GENOMIC DNA]</scope>
</reference>
<keyword evidence="3" id="KW-1185">Reference proteome</keyword>
<feature type="region of interest" description="Disordered" evidence="1">
    <location>
        <begin position="15"/>
        <end position="38"/>
    </location>
</feature>
<organism evidence="2 3">
    <name type="scientific">Vitrella brassicaformis (strain CCMP3155)</name>
    <dbReference type="NCBI Taxonomy" id="1169540"/>
    <lineage>
        <taxon>Eukaryota</taxon>
        <taxon>Sar</taxon>
        <taxon>Alveolata</taxon>
        <taxon>Colpodellida</taxon>
        <taxon>Vitrellaceae</taxon>
        <taxon>Vitrella</taxon>
    </lineage>
</organism>
<dbReference type="InParanoid" id="A0A0G4EUK2"/>
<name>A0A0G4EUK2_VITBC</name>
<protein>
    <submittedName>
        <fullName evidence="2">Uncharacterized protein</fullName>
    </submittedName>
</protein>
<proteinExistence type="predicted"/>
<dbReference type="EMBL" id="CDMY01000315">
    <property type="protein sequence ID" value="CEM01985.1"/>
    <property type="molecule type" value="Genomic_DNA"/>
</dbReference>
<dbReference type="AlphaFoldDB" id="A0A0G4EUK2"/>
<feature type="compositionally biased region" description="Basic and acidic residues" evidence="1">
    <location>
        <begin position="26"/>
        <end position="35"/>
    </location>
</feature>